<evidence type="ECO:0000259" key="3">
    <source>
        <dbReference type="PROSITE" id="PS50158"/>
    </source>
</evidence>
<reference evidence="4" key="1">
    <citation type="submission" date="2019-07" db="EMBL/GenBank/DDBJ databases">
        <authorList>
            <person name="Dittberner H."/>
        </authorList>
    </citation>
    <scope>NUCLEOTIDE SEQUENCE [LARGE SCALE GENOMIC DNA]</scope>
</reference>
<dbReference type="SUPFAM" id="SSF57756">
    <property type="entry name" value="Retrovirus zinc finger-like domains"/>
    <property type="match status" value="1"/>
</dbReference>
<feature type="compositionally biased region" description="Low complexity" evidence="2">
    <location>
        <begin position="103"/>
        <end position="112"/>
    </location>
</feature>
<keyword evidence="1" id="KW-0479">Metal-binding</keyword>
<keyword evidence="5" id="KW-1185">Reference proteome</keyword>
<organism evidence="4 5">
    <name type="scientific">Arabis nemorensis</name>
    <dbReference type="NCBI Taxonomy" id="586526"/>
    <lineage>
        <taxon>Eukaryota</taxon>
        <taxon>Viridiplantae</taxon>
        <taxon>Streptophyta</taxon>
        <taxon>Embryophyta</taxon>
        <taxon>Tracheophyta</taxon>
        <taxon>Spermatophyta</taxon>
        <taxon>Magnoliopsida</taxon>
        <taxon>eudicotyledons</taxon>
        <taxon>Gunneridae</taxon>
        <taxon>Pentapetalae</taxon>
        <taxon>rosids</taxon>
        <taxon>malvids</taxon>
        <taxon>Brassicales</taxon>
        <taxon>Brassicaceae</taxon>
        <taxon>Arabideae</taxon>
        <taxon>Arabis</taxon>
    </lineage>
</organism>
<feature type="region of interest" description="Disordered" evidence="2">
    <location>
        <begin position="211"/>
        <end position="238"/>
    </location>
</feature>
<dbReference type="InterPro" id="IPR051714">
    <property type="entry name" value="Znf_CCHC_NABP"/>
</dbReference>
<dbReference type="PANTHER" id="PTHR23002">
    <property type="entry name" value="ZINC FINGER CCHC DOMAIN CONTAINING PROTEIN"/>
    <property type="match status" value="1"/>
</dbReference>
<gene>
    <name evidence="4" type="ORF">ANE_LOCUS18867</name>
</gene>
<dbReference type="EMBL" id="CABITT030000006">
    <property type="protein sequence ID" value="VVB08423.1"/>
    <property type="molecule type" value="Genomic_DNA"/>
</dbReference>
<feature type="region of interest" description="Disordered" evidence="2">
    <location>
        <begin position="103"/>
        <end position="147"/>
    </location>
</feature>
<comment type="caution">
    <text evidence="4">The sequence shown here is derived from an EMBL/GenBank/DDBJ whole genome shotgun (WGS) entry which is preliminary data.</text>
</comment>
<evidence type="ECO:0000313" key="5">
    <source>
        <dbReference type="Proteomes" id="UP000489600"/>
    </source>
</evidence>
<dbReference type="PROSITE" id="PS50158">
    <property type="entry name" value="ZF_CCHC"/>
    <property type="match status" value="2"/>
</dbReference>
<keyword evidence="1" id="KW-0862">Zinc</keyword>
<name>A0A565C458_9BRAS</name>
<protein>
    <recommendedName>
        <fullName evidence="3">CCHC-type domain-containing protein</fullName>
    </recommendedName>
</protein>
<dbReference type="Pfam" id="PF00098">
    <property type="entry name" value="zf-CCHC"/>
    <property type="match status" value="2"/>
</dbReference>
<dbReference type="Proteomes" id="UP000489600">
    <property type="component" value="Unassembled WGS sequence"/>
</dbReference>
<dbReference type="InterPro" id="IPR001878">
    <property type="entry name" value="Znf_CCHC"/>
</dbReference>
<accession>A0A565C458</accession>
<feature type="compositionally biased region" description="Low complexity" evidence="2">
    <location>
        <begin position="123"/>
        <end position="132"/>
    </location>
</feature>
<sequence>MGFYIGVEKVGHEEFSREVSDESLPYVSEWPRMDGNPSLRRVIVVLTIQGLLLTGQEFQSIVIMSRMFHIYNIVRRQERVRQTEHHGADPTLYVVREMLSHMQQQQNQATQNHRAEPPDFLKSNNSISQGQVSGQGRGRGNRGGRTGATSDSGLCFSCGEIGHRFRECPKVGPKQPYALANVTCFHCRENGHYANTCSTTHPMVAAMTVAQSPSTEEEKEPPTKRPCITGRLEVETQS</sequence>
<dbReference type="GO" id="GO:0003676">
    <property type="term" value="F:nucleic acid binding"/>
    <property type="evidence" value="ECO:0007669"/>
    <property type="project" value="InterPro"/>
</dbReference>
<evidence type="ECO:0000256" key="2">
    <source>
        <dbReference type="SAM" id="MobiDB-lite"/>
    </source>
</evidence>
<dbReference type="AlphaFoldDB" id="A0A565C458"/>
<evidence type="ECO:0000256" key="1">
    <source>
        <dbReference type="PROSITE-ProRule" id="PRU00047"/>
    </source>
</evidence>
<feature type="domain" description="CCHC-type" evidence="3">
    <location>
        <begin position="184"/>
        <end position="197"/>
    </location>
</feature>
<feature type="domain" description="CCHC-type" evidence="3">
    <location>
        <begin position="155"/>
        <end position="170"/>
    </location>
</feature>
<dbReference type="OrthoDB" id="1435046at2759"/>
<dbReference type="Gene3D" id="4.10.60.10">
    <property type="entry name" value="Zinc finger, CCHC-type"/>
    <property type="match status" value="1"/>
</dbReference>
<dbReference type="InterPro" id="IPR036875">
    <property type="entry name" value="Znf_CCHC_sf"/>
</dbReference>
<feature type="compositionally biased region" description="Gly residues" evidence="2">
    <location>
        <begin position="133"/>
        <end position="146"/>
    </location>
</feature>
<keyword evidence="1" id="KW-0863">Zinc-finger</keyword>
<proteinExistence type="predicted"/>
<evidence type="ECO:0000313" key="4">
    <source>
        <dbReference type="EMBL" id="VVB08423.1"/>
    </source>
</evidence>
<dbReference type="SMART" id="SM00343">
    <property type="entry name" value="ZnF_C2HC"/>
    <property type="match status" value="2"/>
</dbReference>
<dbReference type="GO" id="GO:0008270">
    <property type="term" value="F:zinc ion binding"/>
    <property type="evidence" value="ECO:0007669"/>
    <property type="project" value="UniProtKB-KW"/>
</dbReference>